<name>A0ABU4DTL5_9DEIO</name>
<keyword evidence="1" id="KW-0812">Transmembrane</keyword>
<feature type="transmembrane region" description="Helical" evidence="1">
    <location>
        <begin position="6"/>
        <end position="26"/>
    </location>
</feature>
<evidence type="ECO:0000256" key="1">
    <source>
        <dbReference type="SAM" id="Phobius"/>
    </source>
</evidence>
<organism evidence="2 3">
    <name type="scientific">Deinococcus arenicola</name>
    <dbReference type="NCBI Taxonomy" id="2994950"/>
    <lineage>
        <taxon>Bacteria</taxon>
        <taxon>Thermotogati</taxon>
        <taxon>Deinococcota</taxon>
        <taxon>Deinococci</taxon>
        <taxon>Deinococcales</taxon>
        <taxon>Deinococcaceae</taxon>
        <taxon>Deinococcus</taxon>
    </lineage>
</organism>
<proteinExistence type="predicted"/>
<reference evidence="2 3" key="1">
    <citation type="submission" date="2022-11" db="EMBL/GenBank/DDBJ databases">
        <title>Deinococcus ZS9-10, Low Temperature and Draught-tolerating, UV-resistant Bacteria from Continental Antarctica.</title>
        <authorList>
            <person name="Cheng L."/>
        </authorList>
    </citation>
    <scope>NUCLEOTIDE SEQUENCE [LARGE SCALE GENOMIC DNA]</scope>
    <source>
        <strain evidence="2 3">ZS9-10</strain>
    </source>
</reference>
<comment type="caution">
    <text evidence="2">The sequence shown here is derived from an EMBL/GenBank/DDBJ whole genome shotgun (WGS) entry which is preliminary data.</text>
</comment>
<evidence type="ECO:0000313" key="3">
    <source>
        <dbReference type="Proteomes" id="UP001276150"/>
    </source>
</evidence>
<evidence type="ECO:0000313" key="2">
    <source>
        <dbReference type="EMBL" id="MDV6375788.1"/>
    </source>
</evidence>
<keyword evidence="1" id="KW-0472">Membrane</keyword>
<evidence type="ECO:0008006" key="4">
    <source>
        <dbReference type="Google" id="ProtNLM"/>
    </source>
</evidence>
<feature type="transmembrane region" description="Helical" evidence="1">
    <location>
        <begin position="53"/>
        <end position="71"/>
    </location>
</feature>
<sequence length="140" mass="15277">MLEISSYLAYLGISLAVTVWVGRTLFSNGRIFLLDAFAGNAQMADSVNQLLRVGFYLLNFGFIALFLNTGRIPETVGGLVKQLSWQVGVVLLVLGTIHLFNMKNIAGMRSRALHKLKPKVDEAAAAPASRWPEDASQPTV</sequence>
<feature type="transmembrane region" description="Helical" evidence="1">
    <location>
        <begin position="83"/>
        <end position="101"/>
    </location>
</feature>
<dbReference type="RefSeq" id="WP_317641141.1">
    <property type="nucleotide sequence ID" value="NZ_JAPMIV010000036.1"/>
</dbReference>
<accession>A0ABU4DTL5</accession>
<keyword evidence="3" id="KW-1185">Reference proteome</keyword>
<gene>
    <name evidence="2" type="ORF">ORD21_14415</name>
</gene>
<dbReference type="EMBL" id="JAPMIV010000036">
    <property type="protein sequence ID" value="MDV6375788.1"/>
    <property type="molecule type" value="Genomic_DNA"/>
</dbReference>
<dbReference type="Proteomes" id="UP001276150">
    <property type="component" value="Unassembled WGS sequence"/>
</dbReference>
<keyword evidence="1" id="KW-1133">Transmembrane helix</keyword>
<protein>
    <recommendedName>
        <fullName evidence="4">Integral membrane protein</fullName>
    </recommendedName>
</protein>